<dbReference type="CDD" id="cd05327">
    <property type="entry name" value="retinol-DH_like_SDR_c_like"/>
    <property type="match status" value="1"/>
</dbReference>
<evidence type="ECO:0000313" key="4">
    <source>
        <dbReference type="Proteomes" id="UP000198825"/>
    </source>
</evidence>
<dbReference type="GO" id="GO:0016491">
    <property type="term" value="F:oxidoreductase activity"/>
    <property type="evidence" value="ECO:0007669"/>
    <property type="project" value="UniProtKB-KW"/>
</dbReference>
<organism evidence="3 4">
    <name type="scientific">Microlunatus sagamiharensis</name>
    <dbReference type="NCBI Taxonomy" id="546874"/>
    <lineage>
        <taxon>Bacteria</taxon>
        <taxon>Bacillati</taxon>
        <taxon>Actinomycetota</taxon>
        <taxon>Actinomycetes</taxon>
        <taxon>Propionibacteriales</taxon>
        <taxon>Propionibacteriaceae</taxon>
        <taxon>Microlunatus</taxon>
    </lineage>
</organism>
<comment type="similarity">
    <text evidence="2">Belongs to the short-chain dehydrogenases/reductases (SDR) family.</text>
</comment>
<protein>
    <submittedName>
        <fullName evidence="3">NAD(P)-dependent dehydrogenase, short-chain alcohol dehydrogenase family</fullName>
    </submittedName>
</protein>
<dbReference type="NCBIfam" id="NF004846">
    <property type="entry name" value="PRK06197.1"/>
    <property type="match status" value="1"/>
</dbReference>
<dbReference type="PANTHER" id="PTHR43157">
    <property type="entry name" value="PHOSPHATIDYLINOSITOL-GLYCAN BIOSYNTHESIS CLASS F PROTEIN-RELATED"/>
    <property type="match status" value="1"/>
</dbReference>
<dbReference type="OrthoDB" id="4577644at2"/>
<sequence length="310" mass="32874">MSTSNGWTADDIPDLIGLRAVVTGANSGLGLHTALELARHGAYTTLACRNEERGRAAVEKVRAQLGDGAGTADLAILDLSDLSSVRRFAESWQGPLDILVNNAGIMATPYSRTADGFESQLGTNHLGHFALTGLLLPALRSADAARVVSVSSLGHRMGRIDFDDLQSEGRYQRWLAYGQSKLANLLFIRELVRRLNRAGSTVAAAAAHPGGSDTELFTGFAGRSGPLATFAKRASSLIGQPAAAGAWPSLYAATMPDVVPGDYFGPDSPTESRGNPVRVGMNARARDAVVGRRLWDVSEELTGVTYDLPR</sequence>
<dbReference type="EMBL" id="LT629799">
    <property type="protein sequence ID" value="SDU81268.1"/>
    <property type="molecule type" value="Genomic_DNA"/>
</dbReference>
<dbReference type="Proteomes" id="UP000198825">
    <property type="component" value="Chromosome I"/>
</dbReference>
<dbReference type="PANTHER" id="PTHR43157:SF31">
    <property type="entry name" value="PHOSPHATIDYLINOSITOL-GLYCAN BIOSYNTHESIS CLASS F PROTEIN"/>
    <property type="match status" value="1"/>
</dbReference>
<keyword evidence="4" id="KW-1185">Reference proteome</keyword>
<keyword evidence="1" id="KW-0560">Oxidoreductase</keyword>
<accession>A0A1H2LKV9</accession>
<dbReference type="InterPro" id="IPR002347">
    <property type="entry name" value="SDR_fam"/>
</dbReference>
<dbReference type="Gene3D" id="3.40.50.720">
    <property type="entry name" value="NAD(P)-binding Rossmann-like Domain"/>
    <property type="match status" value="1"/>
</dbReference>
<evidence type="ECO:0000256" key="1">
    <source>
        <dbReference type="ARBA" id="ARBA00023002"/>
    </source>
</evidence>
<dbReference type="PRINTS" id="PR00081">
    <property type="entry name" value="GDHRDH"/>
</dbReference>
<proteinExistence type="inferred from homology"/>
<name>A0A1H2LKV9_9ACTN</name>
<dbReference type="SUPFAM" id="SSF51735">
    <property type="entry name" value="NAD(P)-binding Rossmann-fold domains"/>
    <property type="match status" value="1"/>
</dbReference>
<gene>
    <name evidence="3" type="ORF">SAMN04488544_0358</name>
</gene>
<dbReference type="InterPro" id="IPR036291">
    <property type="entry name" value="NAD(P)-bd_dom_sf"/>
</dbReference>
<evidence type="ECO:0000256" key="2">
    <source>
        <dbReference type="RuleBase" id="RU000363"/>
    </source>
</evidence>
<dbReference type="RefSeq" id="WP_091072845.1">
    <property type="nucleotide sequence ID" value="NZ_LT629799.1"/>
</dbReference>
<dbReference type="AlphaFoldDB" id="A0A1H2LKV9"/>
<evidence type="ECO:0000313" key="3">
    <source>
        <dbReference type="EMBL" id="SDU81268.1"/>
    </source>
</evidence>
<dbReference type="PRINTS" id="PR00080">
    <property type="entry name" value="SDRFAMILY"/>
</dbReference>
<dbReference type="STRING" id="546874.SAMN04488544_0358"/>
<reference evidence="4" key="1">
    <citation type="submission" date="2016-10" db="EMBL/GenBank/DDBJ databases">
        <authorList>
            <person name="Varghese N."/>
            <person name="Submissions S."/>
        </authorList>
    </citation>
    <scope>NUCLEOTIDE SEQUENCE [LARGE SCALE GENOMIC DNA]</scope>
    <source>
        <strain evidence="4">DSM 21743</strain>
    </source>
</reference>
<dbReference type="Pfam" id="PF00106">
    <property type="entry name" value="adh_short"/>
    <property type="match status" value="1"/>
</dbReference>